<feature type="transmembrane region" description="Helical" evidence="1">
    <location>
        <begin position="43"/>
        <end position="67"/>
    </location>
</feature>
<dbReference type="InterPro" id="IPR020390">
    <property type="entry name" value="Uncharacterised_YqhV"/>
</dbReference>
<gene>
    <name evidence="2" type="ORF">EBO34_03145</name>
</gene>
<feature type="transmembrane region" description="Helical" evidence="1">
    <location>
        <begin position="12"/>
        <end position="34"/>
    </location>
</feature>
<sequence length="93" mass="9694">MKSWITGIEAAVLIMVCLRIFSGLAELTVAGLIFKFNSVEKALVLNAALAVIGPSVLILSVAVGVYAMADDLSFTKIALIFGGVLLILIGVKS</sequence>
<keyword evidence="1" id="KW-0472">Membrane</keyword>
<accession>A0A3M7TTK7</accession>
<protein>
    <submittedName>
        <fullName evidence="2">DUF2619 domain-containing protein</fullName>
    </submittedName>
</protein>
<dbReference type="Proteomes" id="UP000278746">
    <property type="component" value="Unassembled WGS sequence"/>
</dbReference>
<name>A0A3M7TTK7_9BACI</name>
<organism evidence="2 3">
    <name type="scientific">Alteribacter keqinensis</name>
    <dbReference type="NCBI Taxonomy" id="2483800"/>
    <lineage>
        <taxon>Bacteria</taxon>
        <taxon>Bacillati</taxon>
        <taxon>Bacillota</taxon>
        <taxon>Bacilli</taxon>
        <taxon>Bacillales</taxon>
        <taxon>Bacillaceae</taxon>
        <taxon>Alteribacter</taxon>
    </lineage>
</organism>
<feature type="transmembrane region" description="Helical" evidence="1">
    <location>
        <begin position="73"/>
        <end position="91"/>
    </location>
</feature>
<dbReference type="OrthoDB" id="1726013at2"/>
<reference evidence="2 3" key="1">
    <citation type="submission" date="2018-10" db="EMBL/GenBank/DDBJ databases">
        <title>Bacillus Keqinensis sp. nov., a moderately halophilic bacterium isolated from a saline-alkaline lake.</title>
        <authorList>
            <person name="Wang H."/>
        </authorList>
    </citation>
    <scope>NUCLEOTIDE SEQUENCE [LARGE SCALE GENOMIC DNA]</scope>
    <source>
        <strain evidence="2 3">KQ-3</strain>
    </source>
</reference>
<proteinExistence type="predicted"/>
<dbReference type="EMBL" id="RHIB01000001">
    <property type="protein sequence ID" value="RNA68970.1"/>
    <property type="molecule type" value="Genomic_DNA"/>
</dbReference>
<keyword evidence="3" id="KW-1185">Reference proteome</keyword>
<comment type="caution">
    <text evidence="2">The sequence shown here is derived from an EMBL/GenBank/DDBJ whole genome shotgun (WGS) entry which is preliminary data.</text>
</comment>
<dbReference type="RefSeq" id="WP_122896492.1">
    <property type="nucleotide sequence ID" value="NZ_RHIB01000001.1"/>
</dbReference>
<evidence type="ECO:0000256" key="1">
    <source>
        <dbReference type="SAM" id="Phobius"/>
    </source>
</evidence>
<keyword evidence="1" id="KW-0812">Transmembrane</keyword>
<dbReference type="Pfam" id="PF10942">
    <property type="entry name" value="DUF2619"/>
    <property type="match status" value="1"/>
</dbReference>
<evidence type="ECO:0000313" key="3">
    <source>
        <dbReference type="Proteomes" id="UP000278746"/>
    </source>
</evidence>
<evidence type="ECO:0000313" key="2">
    <source>
        <dbReference type="EMBL" id="RNA68970.1"/>
    </source>
</evidence>
<dbReference type="AlphaFoldDB" id="A0A3M7TTK7"/>
<keyword evidence="1" id="KW-1133">Transmembrane helix</keyword>